<evidence type="ECO:0008006" key="4">
    <source>
        <dbReference type="Google" id="ProtNLM"/>
    </source>
</evidence>
<dbReference type="EMBL" id="JBANRG010000053">
    <property type="protein sequence ID" value="KAK7443791.1"/>
    <property type="molecule type" value="Genomic_DNA"/>
</dbReference>
<evidence type="ECO:0000313" key="2">
    <source>
        <dbReference type="EMBL" id="KAK7443791.1"/>
    </source>
</evidence>
<proteinExistence type="predicted"/>
<organism evidence="2 3">
    <name type="scientific">Marasmiellus scandens</name>
    <dbReference type="NCBI Taxonomy" id="2682957"/>
    <lineage>
        <taxon>Eukaryota</taxon>
        <taxon>Fungi</taxon>
        <taxon>Dikarya</taxon>
        <taxon>Basidiomycota</taxon>
        <taxon>Agaricomycotina</taxon>
        <taxon>Agaricomycetes</taxon>
        <taxon>Agaricomycetidae</taxon>
        <taxon>Agaricales</taxon>
        <taxon>Marasmiineae</taxon>
        <taxon>Omphalotaceae</taxon>
        <taxon>Marasmiellus</taxon>
    </lineage>
</organism>
<gene>
    <name evidence="2" type="ORF">VKT23_015572</name>
</gene>
<feature type="region of interest" description="Disordered" evidence="1">
    <location>
        <begin position="1218"/>
        <end position="1260"/>
    </location>
</feature>
<evidence type="ECO:0000313" key="3">
    <source>
        <dbReference type="Proteomes" id="UP001498398"/>
    </source>
</evidence>
<comment type="caution">
    <text evidence="2">The sequence shown here is derived from an EMBL/GenBank/DDBJ whole genome shotgun (WGS) entry which is preliminary data.</text>
</comment>
<sequence>MYGGSMCSRCANLKPDIDEVKNRAARSYLEGRSTDPLHERSHAQLLETCSHLRDNFNKEKLDHLNTKNKLQTANGIINEYQTLVTTIGTKVVPALHRIFVAAVNQDWSLKNLVRKIDQAIENRYHCRDFAQWEIDLAILMYEYGGHSATYALHHSPFALPCLNTLQKHRRHFTLTPCVNGIQVVDVYQNMEALFRPRIGQSDPVPRRVGITLAFDELATEQHIDYVPETDQLAGFCLEHSSDVQSLFVGRDTTTVDAAMKLTKEGKLHVASETCVGAIFRHDEKDYKACPIYLGATCKTGGIGGAIRMIQKVSGAYQLSPHGASKYGDIWTISSDGCPTRRPALYLLCMIRELRPSDTLYKFLGKLPGLNLYTGLKFVTNDFDFKHVLFKSKYLSYKKSYAVSHDFDLGPCTALCSPDGILVNGERIDKNVLSIWLEYLDDHDWFDHTIYALLNPYDPQDVPRALKLLSLITDLRDLDTSQFTPSEMSVHRAICLLSELFEAFLEPFINPILSLSKQLHYLSKLAHITCALFLQNGTSFISNQLYGDIQALVKNAFFVVAKTVDLDPTLKVFICLLGDDPLEALFGIIRMIGGHSPNCSLMDLRYRMRSAVNVNDICHRHPVWQQTPRRLKLSRLRDYDHLRPGHWEGDIIAGHCNITDCWISGRDAATDVLQKYGVKMQTTFQELFAKDGFDLMRPYGGKYVAVSNEVNSDINLLVDQLRDGKSDSLPLQSVEGMTTSDILSFNAEKVMEEENAKMTRTQGAHSLFMDIDGKSCHKRTLIRVSFDPYGDVANGKSHDRNLRVQQTRTFTSNAREHWDRKKNPNEFGLYDIFATFIRLDETNVSLAILKCLGITNNSTSNSTKLCSVPKAELAASSSHYTISGQILSLFPYQDEDGTYQWVWNGEFVHFRPYKVKKNTSKNTSTPPLPLDVTRKSNIVLPVDGHQVLAIGNLAEQVDVESCNEYIQTRMSFETGPTWFIPDEYMQFLWTETLALYHKFKIMDSKIQIREIVPLPTRFSYPYLRKPNTDISDSGICYSSTISNAHILKSAVSDGKRECRVCKKIVDASDIQNHVGKHILFSLRGVVDKSVQNPINIGHYPCGTCGRATIDVTNPCTISTKGGKAQSSCPAAYAFVITSVLKRTNKSTNAPVSCPVSECQQMHWKYNLPKHLTDHHQVDLHNKAFFDKIGAVGTSNIQITQREQISLGISIDDVEILGPVVHNQPTTPSRQRTGDKRPPQSPAGTPSSRHYGKKRAVEKIVQ</sequence>
<evidence type="ECO:0000256" key="1">
    <source>
        <dbReference type="SAM" id="MobiDB-lite"/>
    </source>
</evidence>
<name>A0ABR1IZN8_9AGAR</name>
<reference evidence="2 3" key="1">
    <citation type="submission" date="2024-01" db="EMBL/GenBank/DDBJ databases">
        <title>A draft genome for the cacao thread blight pathogen Marasmiellus scandens.</title>
        <authorList>
            <person name="Baruah I.K."/>
            <person name="Leung J."/>
            <person name="Bukari Y."/>
            <person name="Amoako-Attah I."/>
            <person name="Meinhardt L.W."/>
            <person name="Bailey B.A."/>
            <person name="Cohen S.P."/>
        </authorList>
    </citation>
    <scope>NUCLEOTIDE SEQUENCE [LARGE SCALE GENOMIC DNA]</scope>
    <source>
        <strain evidence="2 3">GH-19</strain>
    </source>
</reference>
<dbReference type="Proteomes" id="UP001498398">
    <property type="component" value="Unassembled WGS sequence"/>
</dbReference>
<accession>A0ABR1IZN8</accession>
<keyword evidence="3" id="KW-1185">Reference proteome</keyword>
<protein>
    <recommendedName>
        <fullName evidence="4">C2H2-type domain-containing protein</fullName>
    </recommendedName>
</protein>